<dbReference type="AlphaFoldDB" id="A0A0D2G7R5"/>
<feature type="transmembrane region" description="Helical" evidence="1">
    <location>
        <begin position="146"/>
        <end position="166"/>
    </location>
</feature>
<dbReference type="GeneID" id="27697587"/>
<dbReference type="RefSeq" id="XP_016621351.1">
    <property type="nucleotide sequence ID" value="XM_016762404.1"/>
</dbReference>
<dbReference type="Proteomes" id="UP000053789">
    <property type="component" value="Unassembled WGS sequence"/>
</dbReference>
<evidence type="ECO:0000313" key="3">
    <source>
        <dbReference type="Proteomes" id="UP000053789"/>
    </source>
</evidence>
<dbReference type="OrthoDB" id="2533084at2759"/>
<feature type="transmembrane region" description="Helical" evidence="1">
    <location>
        <begin position="178"/>
        <end position="198"/>
    </location>
</feature>
<keyword evidence="1" id="KW-0812">Transmembrane</keyword>
<proteinExistence type="predicted"/>
<evidence type="ECO:0000313" key="2">
    <source>
        <dbReference type="EMBL" id="KIW94682.1"/>
    </source>
</evidence>
<organism evidence="2 3">
    <name type="scientific">Cladophialophora bantiana (strain ATCC 10958 / CBS 173.52 / CDC B-1940 / NIH 8579)</name>
    <name type="common">Xylohypha bantiana</name>
    <dbReference type="NCBI Taxonomy" id="1442370"/>
    <lineage>
        <taxon>Eukaryota</taxon>
        <taxon>Fungi</taxon>
        <taxon>Dikarya</taxon>
        <taxon>Ascomycota</taxon>
        <taxon>Pezizomycotina</taxon>
        <taxon>Eurotiomycetes</taxon>
        <taxon>Chaetothyriomycetidae</taxon>
        <taxon>Chaetothyriales</taxon>
        <taxon>Herpotrichiellaceae</taxon>
        <taxon>Cladophialophora</taxon>
    </lineage>
</organism>
<accession>A0A0D2G7R5</accession>
<reference evidence="2" key="1">
    <citation type="submission" date="2015-01" db="EMBL/GenBank/DDBJ databases">
        <title>The Genome Sequence of Cladophialophora bantiana CBS 173.52.</title>
        <authorList>
            <consortium name="The Broad Institute Genomics Platform"/>
            <person name="Cuomo C."/>
            <person name="de Hoog S."/>
            <person name="Gorbushina A."/>
            <person name="Stielow B."/>
            <person name="Teixiera M."/>
            <person name="Abouelleil A."/>
            <person name="Chapman S.B."/>
            <person name="Priest M."/>
            <person name="Young S.K."/>
            <person name="Wortman J."/>
            <person name="Nusbaum C."/>
            <person name="Birren B."/>
        </authorList>
    </citation>
    <scope>NUCLEOTIDE SEQUENCE [LARGE SCALE GENOMIC DNA]</scope>
    <source>
        <strain evidence="2">CBS 173.52</strain>
    </source>
</reference>
<keyword evidence="3" id="KW-1185">Reference proteome</keyword>
<feature type="transmembrane region" description="Helical" evidence="1">
    <location>
        <begin position="82"/>
        <end position="104"/>
    </location>
</feature>
<dbReference type="HOGENOM" id="CLU_1209702_0_0_1"/>
<evidence type="ECO:0008006" key="4">
    <source>
        <dbReference type="Google" id="ProtNLM"/>
    </source>
</evidence>
<gene>
    <name evidence="2" type="ORF">Z519_04659</name>
</gene>
<dbReference type="VEuPathDB" id="FungiDB:Z519_04659"/>
<sequence length="229" mass="25235">MNLLSIIATSTLSGFTVHNATWTVQYWYNVGIPQGDNPEQPILPRNYIQCKLAIYGCTKRITPPQTCRELAFTSVLPVLIDISPVGALIGLFLIAMFSWAVVIAPDTSIYLQTPVKEGGYGFMPYQNVYCSLSYSVECFTDHPNEVVVVVNLYRLVFGIAVTFFIFPWSDAGGINWPYGMMAFFTAGSFIPISVLMLWGPDIRARSLTAGKSDDGVKVSIKGHSDVIKA</sequence>
<keyword evidence="1" id="KW-1133">Transmembrane helix</keyword>
<name>A0A0D2G7R5_CLAB1</name>
<keyword evidence="1" id="KW-0472">Membrane</keyword>
<dbReference type="EMBL" id="KN846985">
    <property type="protein sequence ID" value="KIW94682.1"/>
    <property type="molecule type" value="Genomic_DNA"/>
</dbReference>
<protein>
    <recommendedName>
        <fullName evidence="4">Major facilitator superfamily (MFS) profile domain-containing protein</fullName>
    </recommendedName>
</protein>
<evidence type="ECO:0000256" key="1">
    <source>
        <dbReference type="SAM" id="Phobius"/>
    </source>
</evidence>